<proteinExistence type="predicted"/>
<comment type="caution">
    <text evidence="2">The sequence shown here is derived from an EMBL/GenBank/DDBJ whole genome shotgun (WGS) entry which is preliminary data.</text>
</comment>
<dbReference type="Proteomes" id="UP001221898">
    <property type="component" value="Unassembled WGS sequence"/>
</dbReference>
<organism evidence="2 3">
    <name type="scientific">Aldrovandia affinis</name>
    <dbReference type="NCBI Taxonomy" id="143900"/>
    <lineage>
        <taxon>Eukaryota</taxon>
        <taxon>Metazoa</taxon>
        <taxon>Chordata</taxon>
        <taxon>Craniata</taxon>
        <taxon>Vertebrata</taxon>
        <taxon>Euteleostomi</taxon>
        <taxon>Actinopterygii</taxon>
        <taxon>Neopterygii</taxon>
        <taxon>Teleostei</taxon>
        <taxon>Notacanthiformes</taxon>
        <taxon>Halosauridae</taxon>
        <taxon>Aldrovandia</taxon>
    </lineage>
</organism>
<dbReference type="AlphaFoldDB" id="A0AAD7WY20"/>
<accession>A0AAD7WY20</accession>
<name>A0AAD7WY20_9TELE</name>
<feature type="region of interest" description="Disordered" evidence="1">
    <location>
        <begin position="1"/>
        <end position="26"/>
    </location>
</feature>
<keyword evidence="3" id="KW-1185">Reference proteome</keyword>
<reference evidence="2" key="1">
    <citation type="journal article" date="2023" name="Science">
        <title>Genome structures resolve the early diversification of teleost fishes.</title>
        <authorList>
            <person name="Parey E."/>
            <person name="Louis A."/>
            <person name="Montfort J."/>
            <person name="Bouchez O."/>
            <person name="Roques C."/>
            <person name="Iampietro C."/>
            <person name="Lluch J."/>
            <person name="Castinel A."/>
            <person name="Donnadieu C."/>
            <person name="Desvignes T."/>
            <person name="Floi Bucao C."/>
            <person name="Jouanno E."/>
            <person name="Wen M."/>
            <person name="Mejri S."/>
            <person name="Dirks R."/>
            <person name="Jansen H."/>
            <person name="Henkel C."/>
            <person name="Chen W.J."/>
            <person name="Zahm M."/>
            <person name="Cabau C."/>
            <person name="Klopp C."/>
            <person name="Thompson A.W."/>
            <person name="Robinson-Rechavi M."/>
            <person name="Braasch I."/>
            <person name="Lecointre G."/>
            <person name="Bobe J."/>
            <person name="Postlethwait J.H."/>
            <person name="Berthelot C."/>
            <person name="Roest Crollius H."/>
            <person name="Guiguen Y."/>
        </authorList>
    </citation>
    <scope>NUCLEOTIDE SEQUENCE</scope>
    <source>
        <strain evidence="2">NC1722</strain>
    </source>
</reference>
<evidence type="ECO:0000313" key="3">
    <source>
        <dbReference type="Proteomes" id="UP001221898"/>
    </source>
</evidence>
<gene>
    <name evidence="2" type="ORF">AAFF_G00094080</name>
</gene>
<evidence type="ECO:0000313" key="2">
    <source>
        <dbReference type="EMBL" id="KAJ8413412.1"/>
    </source>
</evidence>
<evidence type="ECO:0000256" key="1">
    <source>
        <dbReference type="SAM" id="MobiDB-lite"/>
    </source>
</evidence>
<protein>
    <submittedName>
        <fullName evidence="2">Uncharacterized protein</fullName>
    </submittedName>
</protein>
<dbReference type="EMBL" id="JAINUG010000016">
    <property type="protein sequence ID" value="KAJ8413412.1"/>
    <property type="molecule type" value="Genomic_DNA"/>
</dbReference>
<sequence length="98" mass="10342">MAGAGSESGSCPFSLDPPPVQEAGHATSKTSHCAANCFNSRDRCLLGWVVPCLLPLGEHGGYNIQMGLLFRQDLGIDRVPRLAGRVDAGAKPEPPPWS</sequence>